<proteinExistence type="predicted"/>
<protein>
    <submittedName>
        <fullName evidence="1">26171_t:CDS:1</fullName>
    </submittedName>
</protein>
<comment type="caution">
    <text evidence="1">The sequence shown here is derived from an EMBL/GenBank/DDBJ whole genome shotgun (WGS) entry which is preliminary data.</text>
</comment>
<dbReference type="Proteomes" id="UP000789901">
    <property type="component" value="Unassembled WGS sequence"/>
</dbReference>
<organism evidence="1 2">
    <name type="scientific">Gigaspora margarita</name>
    <dbReference type="NCBI Taxonomy" id="4874"/>
    <lineage>
        <taxon>Eukaryota</taxon>
        <taxon>Fungi</taxon>
        <taxon>Fungi incertae sedis</taxon>
        <taxon>Mucoromycota</taxon>
        <taxon>Glomeromycotina</taxon>
        <taxon>Glomeromycetes</taxon>
        <taxon>Diversisporales</taxon>
        <taxon>Gigasporaceae</taxon>
        <taxon>Gigaspora</taxon>
    </lineage>
</organism>
<reference evidence="1 2" key="1">
    <citation type="submission" date="2021-06" db="EMBL/GenBank/DDBJ databases">
        <authorList>
            <person name="Kallberg Y."/>
            <person name="Tangrot J."/>
            <person name="Rosling A."/>
        </authorList>
    </citation>
    <scope>NUCLEOTIDE SEQUENCE [LARGE SCALE GENOMIC DNA]</scope>
    <source>
        <strain evidence="1 2">120-4 pot B 10/14</strain>
    </source>
</reference>
<evidence type="ECO:0000313" key="1">
    <source>
        <dbReference type="EMBL" id="CAG8759206.1"/>
    </source>
</evidence>
<name>A0ABN7VDW7_GIGMA</name>
<dbReference type="EMBL" id="CAJVQB010012981">
    <property type="protein sequence ID" value="CAG8759206.1"/>
    <property type="molecule type" value="Genomic_DNA"/>
</dbReference>
<evidence type="ECO:0000313" key="2">
    <source>
        <dbReference type="Proteomes" id="UP000789901"/>
    </source>
</evidence>
<accession>A0ABN7VDW7</accession>
<sequence>MYTLSIAFKFVRLSRRRVPTNFQWTRGYLSNNEVDKSRFQLDLTELSDNPKVQNYIVSKFIQLQENLLERKEKDLLSLAQSLMQSKEDKISSLMQSNEDKILSLMQDNKKEILSKEQDYKKEISSLMQDNKKEILSLMQDNKKEILSLAQSKDKEYLSLMNELNDLKHLAENRAQMLLQMKHKSNVRGALEFIRAQDTSIVFTEPVDKALKRLSQDENFIKTLREACEDNGLRYDDVQNCIRGLYHSASKHFHGREQQVVIDSRDWSSNEVFVLGIMFRHFKIPFLYCNEDGKLDDYPYKL</sequence>
<keyword evidence="2" id="KW-1185">Reference proteome</keyword>
<gene>
    <name evidence="1" type="ORF">GMARGA_LOCUS17277</name>
</gene>